<keyword evidence="4" id="KW-1185">Reference proteome</keyword>
<evidence type="ECO:0000313" key="3">
    <source>
        <dbReference type="EMBL" id="MED6206411.1"/>
    </source>
</evidence>
<accession>A0ABU6YAI8</accession>
<dbReference type="PANTHER" id="PTHR36374">
    <property type="entry name" value="OS01G0969000 PROTEIN"/>
    <property type="match status" value="1"/>
</dbReference>
<feature type="compositionally biased region" description="Basic and acidic residues" evidence="1">
    <location>
        <begin position="56"/>
        <end position="76"/>
    </location>
</feature>
<dbReference type="Proteomes" id="UP001341840">
    <property type="component" value="Unassembled WGS sequence"/>
</dbReference>
<feature type="region of interest" description="Disordered" evidence="1">
    <location>
        <begin position="1"/>
        <end position="31"/>
    </location>
</feature>
<protein>
    <submittedName>
        <fullName evidence="3">Uncharacterized protein</fullName>
    </submittedName>
</protein>
<dbReference type="EMBL" id="JASCZI010241755">
    <property type="protein sequence ID" value="MED6206411.1"/>
    <property type="molecule type" value="Genomic_DNA"/>
</dbReference>
<keyword evidence="2" id="KW-0812">Transmembrane</keyword>
<feature type="transmembrane region" description="Helical" evidence="2">
    <location>
        <begin position="114"/>
        <end position="133"/>
    </location>
</feature>
<reference evidence="3 4" key="1">
    <citation type="journal article" date="2023" name="Plants (Basel)">
        <title>Bridging the Gap: Combining Genomics and Transcriptomics Approaches to Understand Stylosanthes scabra, an Orphan Legume from the Brazilian Caatinga.</title>
        <authorList>
            <person name="Ferreira-Neto J.R.C."/>
            <person name="da Silva M.D."/>
            <person name="Binneck E."/>
            <person name="de Melo N.F."/>
            <person name="da Silva R.H."/>
            <person name="de Melo A.L.T.M."/>
            <person name="Pandolfi V."/>
            <person name="Bustamante F.O."/>
            <person name="Brasileiro-Vidal A.C."/>
            <person name="Benko-Iseppon A.M."/>
        </authorList>
    </citation>
    <scope>NUCLEOTIDE SEQUENCE [LARGE SCALE GENOMIC DNA]</scope>
    <source>
        <tissue evidence="3">Leaves</tissue>
    </source>
</reference>
<feature type="compositionally biased region" description="Pro residues" evidence="1">
    <location>
        <begin position="20"/>
        <end position="29"/>
    </location>
</feature>
<comment type="caution">
    <text evidence="3">The sequence shown here is derived from an EMBL/GenBank/DDBJ whole genome shotgun (WGS) entry which is preliminary data.</text>
</comment>
<sequence>MTKTTTEIVVVQDNAQQQPQQPPPPPQLPHFPNLFAFLPKFDLQLPFLNLPPSKPKNRDAPNADAGDGRAKEEDKAAAGNGKPGFVRFPKSEVVALPHLEAEVEESSVKTSNPFILWQVYALGAFFISSWVWARWNERKAQGKSPNDGRAEGHSDDSRRSSDDSNN</sequence>
<dbReference type="PANTHER" id="PTHR36374:SF1">
    <property type="entry name" value="OS01G0969000 PROTEIN"/>
    <property type="match status" value="1"/>
</dbReference>
<feature type="region of interest" description="Disordered" evidence="1">
    <location>
        <begin position="49"/>
        <end position="84"/>
    </location>
</feature>
<name>A0ABU6YAI8_9FABA</name>
<proteinExistence type="predicted"/>
<organism evidence="3 4">
    <name type="scientific">Stylosanthes scabra</name>
    <dbReference type="NCBI Taxonomy" id="79078"/>
    <lineage>
        <taxon>Eukaryota</taxon>
        <taxon>Viridiplantae</taxon>
        <taxon>Streptophyta</taxon>
        <taxon>Embryophyta</taxon>
        <taxon>Tracheophyta</taxon>
        <taxon>Spermatophyta</taxon>
        <taxon>Magnoliopsida</taxon>
        <taxon>eudicotyledons</taxon>
        <taxon>Gunneridae</taxon>
        <taxon>Pentapetalae</taxon>
        <taxon>rosids</taxon>
        <taxon>fabids</taxon>
        <taxon>Fabales</taxon>
        <taxon>Fabaceae</taxon>
        <taxon>Papilionoideae</taxon>
        <taxon>50 kb inversion clade</taxon>
        <taxon>dalbergioids sensu lato</taxon>
        <taxon>Dalbergieae</taxon>
        <taxon>Pterocarpus clade</taxon>
        <taxon>Stylosanthes</taxon>
    </lineage>
</organism>
<keyword evidence="2" id="KW-0472">Membrane</keyword>
<feature type="region of interest" description="Disordered" evidence="1">
    <location>
        <begin position="139"/>
        <end position="166"/>
    </location>
</feature>
<evidence type="ECO:0000256" key="2">
    <source>
        <dbReference type="SAM" id="Phobius"/>
    </source>
</evidence>
<evidence type="ECO:0000313" key="4">
    <source>
        <dbReference type="Proteomes" id="UP001341840"/>
    </source>
</evidence>
<gene>
    <name evidence="3" type="ORF">PIB30_026505</name>
</gene>
<keyword evidence="2" id="KW-1133">Transmembrane helix</keyword>
<evidence type="ECO:0000256" key="1">
    <source>
        <dbReference type="SAM" id="MobiDB-lite"/>
    </source>
</evidence>